<feature type="compositionally biased region" description="Acidic residues" evidence="1">
    <location>
        <begin position="220"/>
        <end position="232"/>
    </location>
</feature>
<sequence>MSSSERSGPNSFCSRATRALLQSIDDARSENSTRWSDGIQRTQSVSQFLSENALQTGRKDGVFRRHDARSLRALGWNLIHKYCAIEGVPSIEELYSLGSEAITTDRLRQVGYVSPWKTADRAQPPKTKGRISRTKVRRTAAAALPDQHTESGGNSEQVNPLTNADPHSGRGLPYGSQSDPGSDSATVYGVHNEDGVRGNTLPSDQPTFQSDDPARQENQAAEEDREAPDGDGDLPPKILSVPQAPSGSTDQFPNAGTSRKRLAPQDIERLGTKRAGKIPARKEAKAQPDLAPAARKHEFVPFADFDFSLDDTKIKAIMHDIYSSIKSLAFEELRDMGIDRSATALFHLPTAPVPGLIGLYGILLGTGLASHQRQLILDNMSAADLVVALIGAFFCIEVFGASCLPTADHLLASVSQALDGFAPQLERECSKRLGTNTDTLLRRAYLARVNEVEFHTQKLAPHADRLATRLADMLHHHLRLYSKDIEMTIPATQQATLRWATRLEEVVLRGLALKCQLSCARERYHFHGYTPGERHLQRTMQGTHGKGDEVVAAVFPGLQIEAAGNSRVVYAAQVRLK</sequence>
<feature type="compositionally biased region" description="Polar residues" evidence="1">
    <location>
        <begin position="200"/>
        <end position="210"/>
    </location>
</feature>
<reference evidence="2 3" key="1">
    <citation type="submission" date="2021-11" db="EMBL/GenBank/DDBJ databases">
        <title>Black yeast isolated from Biological Soil Crust.</title>
        <authorList>
            <person name="Kurbessoian T."/>
        </authorList>
    </citation>
    <scope>NUCLEOTIDE SEQUENCE [LARGE SCALE GENOMIC DNA]</scope>
    <source>
        <strain evidence="2 3">CCFEE 5522</strain>
    </source>
</reference>
<organism evidence="2 3">
    <name type="scientific">Oleoguttula mirabilis</name>
    <dbReference type="NCBI Taxonomy" id="1507867"/>
    <lineage>
        <taxon>Eukaryota</taxon>
        <taxon>Fungi</taxon>
        <taxon>Dikarya</taxon>
        <taxon>Ascomycota</taxon>
        <taxon>Pezizomycotina</taxon>
        <taxon>Dothideomycetes</taxon>
        <taxon>Dothideomycetidae</taxon>
        <taxon>Mycosphaerellales</taxon>
        <taxon>Teratosphaeriaceae</taxon>
        <taxon>Oleoguttula</taxon>
    </lineage>
</organism>
<name>A0AAV9J467_9PEZI</name>
<gene>
    <name evidence="2" type="ORF">LTR36_010870</name>
</gene>
<evidence type="ECO:0000256" key="1">
    <source>
        <dbReference type="SAM" id="MobiDB-lite"/>
    </source>
</evidence>
<feature type="compositionally biased region" description="Basic residues" evidence="1">
    <location>
        <begin position="127"/>
        <end position="138"/>
    </location>
</feature>
<dbReference type="Proteomes" id="UP001324427">
    <property type="component" value="Unassembled WGS sequence"/>
</dbReference>
<evidence type="ECO:0000313" key="3">
    <source>
        <dbReference type="Proteomes" id="UP001324427"/>
    </source>
</evidence>
<accession>A0AAV9J467</accession>
<evidence type="ECO:0000313" key="2">
    <source>
        <dbReference type="EMBL" id="KAK4539525.1"/>
    </source>
</evidence>
<feature type="region of interest" description="Disordered" evidence="1">
    <location>
        <begin position="118"/>
        <end position="290"/>
    </location>
</feature>
<feature type="compositionally biased region" description="Polar residues" evidence="1">
    <location>
        <begin position="243"/>
        <end position="257"/>
    </location>
</feature>
<feature type="compositionally biased region" description="Polar residues" evidence="1">
    <location>
        <begin position="150"/>
        <end position="162"/>
    </location>
</feature>
<comment type="caution">
    <text evidence="2">The sequence shown here is derived from an EMBL/GenBank/DDBJ whole genome shotgun (WGS) entry which is preliminary data.</text>
</comment>
<proteinExistence type="predicted"/>
<keyword evidence="3" id="KW-1185">Reference proteome</keyword>
<protein>
    <submittedName>
        <fullName evidence="2">Uncharacterized protein</fullName>
    </submittedName>
</protein>
<dbReference type="AlphaFoldDB" id="A0AAV9J467"/>
<feature type="compositionally biased region" description="Polar residues" evidence="1">
    <location>
        <begin position="175"/>
        <end position="185"/>
    </location>
</feature>
<dbReference type="EMBL" id="JAVFHQ010000091">
    <property type="protein sequence ID" value="KAK4539525.1"/>
    <property type="molecule type" value="Genomic_DNA"/>
</dbReference>